<dbReference type="EMBL" id="LR899013">
    <property type="protein sequence ID" value="CAD7090739.1"/>
    <property type="molecule type" value="Genomic_DNA"/>
</dbReference>
<dbReference type="FunCoup" id="A0A7R8YZ20">
    <property type="interactions" value="116"/>
</dbReference>
<organism evidence="10 11">
    <name type="scientific">Hermetia illucens</name>
    <name type="common">Black soldier fly</name>
    <dbReference type="NCBI Taxonomy" id="343691"/>
    <lineage>
        <taxon>Eukaryota</taxon>
        <taxon>Metazoa</taxon>
        <taxon>Ecdysozoa</taxon>
        <taxon>Arthropoda</taxon>
        <taxon>Hexapoda</taxon>
        <taxon>Insecta</taxon>
        <taxon>Pterygota</taxon>
        <taxon>Neoptera</taxon>
        <taxon>Endopterygota</taxon>
        <taxon>Diptera</taxon>
        <taxon>Brachycera</taxon>
        <taxon>Stratiomyomorpha</taxon>
        <taxon>Stratiomyidae</taxon>
        <taxon>Hermetiinae</taxon>
        <taxon>Hermetia</taxon>
    </lineage>
</organism>
<proteinExistence type="inferred from homology"/>
<dbReference type="GO" id="GO:0008270">
    <property type="term" value="F:zinc ion binding"/>
    <property type="evidence" value="ECO:0007669"/>
    <property type="project" value="InterPro"/>
</dbReference>
<dbReference type="UniPathway" id="UPA00395">
    <property type="reaction ID" value="UER00653"/>
</dbReference>
<dbReference type="NCBIfam" id="TIGR03178">
    <property type="entry name" value="allantoinase"/>
    <property type="match status" value="1"/>
</dbReference>
<dbReference type="InterPro" id="IPR017593">
    <property type="entry name" value="Allantoinase"/>
</dbReference>
<dbReference type="InterPro" id="IPR011059">
    <property type="entry name" value="Metal-dep_hydrolase_composite"/>
</dbReference>
<dbReference type="Pfam" id="PF01979">
    <property type="entry name" value="Amidohydro_1"/>
    <property type="match status" value="1"/>
</dbReference>
<dbReference type="GO" id="GO:0004038">
    <property type="term" value="F:allantoinase activity"/>
    <property type="evidence" value="ECO:0007669"/>
    <property type="project" value="UniProtKB-EC"/>
</dbReference>
<reference evidence="10 11" key="1">
    <citation type="submission" date="2020-11" db="EMBL/GenBank/DDBJ databases">
        <authorList>
            <person name="Wallbank WR R."/>
            <person name="Pardo Diaz C."/>
            <person name="Kozak K."/>
            <person name="Martin S."/>
            <person name="Jiggins C."/>
            <person name="Moest M."/>
            <person name="Warren A I."/>
            <person name="Generalovic N T."/>
            <person name="Byers J.R.P. K."/>
            <person name="Montejo-Kovacevich G."/>
            <person name="Yen C E."/>
        </authorList>
    </citation>
    <scope>NUCLEOTIDE SEQUENCE [LARGE SCALE GENOMIC DNA]</scope>
</reference>
<evidence type="ECO:0000256" key="5">
    <source>
        <dbReference type="ARBA" id="ARBA00012863"/>
    </source>
</evidence>
<dbReference type="PANTHER" id="PTHR43668:SF2">
    <property type="entry name" value="ALLANTOINASE"/>
    <property type="match status" value="1"/>
</dbReference>
<dbReference type="SUPFAM" id="SSF51338">
    <property type="entry name" value="Composite domain of metallo-dependent hydrolases"/>
    <property type="match status" value="2"/>
</dbReference>
<evidence type="ECO:0000259" key="9">
    <source>
        <dbReference type="Pfam" id="PF01979"/>
    </source>
</evidence>
<gene>
    <name evidence="10" type="ORF">HERILL_LOCUS13203</name>
</gene>
<comment type="similarity">
    <text evidence="3">Belongs to the metallo-dependent hydrolases superfamily. Allantoinase family.</text>
</comment>
<keyword evidence="6" id="KW-0479">Metal-binding</keyword>
<keyword evidence="7" id="KW-0378">Hydrolase</keyword>
<protein>
    <recommendedName>
        <fullName evidence="5">allantoinase</fullName>
        <ecNumber evidence="5">3.5.2.5</ecNumber>
    </recommendedName>
</protein>
<dbReference type="Proteomes" id="UP000594454">
    <property type="component" value="Chromosome 5"/>
</dbReference>
<comment type="subunit">
    <text evidence="4">Homotetramer.</text>
</comment>
<dbReference type="InterPro" id="IPR006680">
    <property type="entry name" value="Amidohydro-rel"/>
</dbReference>
<dbReference type="GO" id="GO:0005737">
    <property type="term" value="C:cytoplasm"/>
    <property type="evidence" value="ECO:0007669"/>
    <property type="project" value="TreeGrafter"/>
</dbReference>
<keyword evidence="8" id="KW-0862">Zinc</keyword>
<dbReference type="SUPFAM" id="SSF51556">
    <property type="entry name" value="Metallo-dependent hydrolases"/>
    <property type="match status" value="1"/>
</dbReference>
<comment type="pathway">
    <text evidence="2">Nitrogen metabolism; (S)-allantoin degradation; allantoate from (S)-allantoin: step 1/1.</text>
</comment>
<name>A0A7R8YZ20_HERIL</name>
<keyword evidence="11" id="KW-1185">Reference proteome</keyword>
<accession>A0A7R8YZ20</accession>
<dbReference type="GO" id="GO:0006145">
    <property type="term" value="P:purine nucleobase catabolic process"/>
    <property type="evidence" value="ECO:0007669"/>
    <property type="project" value="TreeGrafter"/>
</dbReference>
<evidence type="ECO:0000313" key="11">
    <source>
        <dbReference type="Proteomes" id="UP000594454"/>
    </source>
</evidence>
<dbReference type="InParanoid" id="A0A7R8YZ20"/>
<evidence type="ECO:0000256" key="4">
    <source>
        <dbReference type="ARBA" id="ARBA00011881"/>
    </source>
</evidence>
<dbReference type="OMA" id="SRLHVCH"/>
<dbReference type="AlphaFoldDB" id="A0A7R8YZ20"/>
<evidence type="ECO:0000256" key="6">
    <source>
        <dbReference type="ARBA" id="ARBA00022723"/>
    </source>
</evidence>
<dbReference type="PANTHER" id="PTHR43668">
    <property type="entry name" value="ALLANTOINASE"/>
    <property type="match status" value="1"/>
</dbReference>
<dbReference type="OrthoDB" id="1924787at2759"/>
<dbReference type="GO" id="GO:0050897">
    <property type="term" value="F:cobalt ion binding"/>
    <property type="evidence" value="ECO:0007669"/>
    <property type="project" value="InterPro"/>
</dbReference>
<evidence type="ECO:0000256" key="8">
    <source>
        <dbReference type="ARBA" id="ARBA00022833"/>
    </source>
</evidence>
<dbReference type="InterPro" id="IPR032466">
    <property type="entry name" value="Metal_Hydrolase"/>
</dbReference>
<dbReference type="EC" id="3.5.2.5" evidence="5"/>
<dbReference type="InterPro" id="IPR050138">
    <property type="entry name" value="DHOase/Allantoinase_Hydrolase"/>
</dbReference>
<sequence>MDLLFLSRRIYMPDEDTLVNGGILFTNDGKIRKIFKTPDSVNSFLYNTEAESIIDFEDKILMPGLIDPSVHINEPGRKDWEGFVSATKSAAAGGFTTIADIPLNSTPPITSVEGLKAKTALARGKLHVDVAFWGGLVPGNINEIWGLIRAGVVGIKCFLYPSGDDDFPEVNLDDVTAALKKIEGTGSILAFHAEMLQSEKITADQNNPKKYKSYLDTRPSSLEMNAVDMIVKLATKYKLRTHILNLSSADALPLIAECKKSGGNLSVETCPHYLSISAENIEDAHTEFKSAPPIREQANQDKLWQGILNKDIDLIASDHISPTPGPKCLTYGRKRGDFLNACSGISSLQLSLPIIWTKGQQYGIGLKDIYRLLCLNPAKLCGIDNIKGKFEEGYDADFCIWDPDEEFLVSPEIIYSQNKANPYMGQRLRGTVHATVVRGLHVFQRYEGFGQPLGRVILRKTDRKIVKFA</sequence>
<comment type="cofactor">
    <cofactor evidence="1">
        <name>Zn(2+)</name>
        <dbReference type="ChEBI" id="CHEBI:29105"/>
    </cofactor>
</comment>
<evidence type="ECO:0000256" key="3">
    <source>
        <dbReference type="ARBA" id="ARBA00010368"/>
    </source>
</evidence>
<evidence type="ECO:0000313" key="10">
    <source>
        <dbReference type="EMBL" id="CAD7090739.1"/>
    </source>
</evidence>
<dbReference type="Gene3D" id="3.20.20.140">
    <property type="entry name" value="Metal-dependent hydrolases"/>
    <property type="match status" value="1"/>
</dbReference>
<feature type="domain" description="Amidohydrolase-related" evidence="9">
    <location>
        <begin position="60"/>
        <end position="439"/>
    </location>
</feature>
<evidence type="ECO:0000256" key="2">
    <source>
        <dbReference type="ARBA" id="ARBA00004968"/>
    </source>
</evidence>
<evidence type="ECO:0000256" key="1">
    <source>
        <dbReference type="ARBA" id="ARBA00001947"/>
    </source>
</evidence>
<dbReference type="GO" id="GO:0000256">
    <property type="term" value="P:allantoin catabolic process"/>
    <property type="evidence" value="ECO:0007669"/>
    <property type="project" value="UniProtKB-UniPathway"/>
</dbReference>
<evidence type="ECO:0000256" key="7">
    <source>
        <dbReference type="ARBA" id="ARBA00022801"/>
    </source>
</evidence>